<protein>
    <submittedName>
        <fullName evidence="5">Uncharacterized protein</fullName>
    </submittedName>
</protein>
<feature type="chain" id="PRO_5043584617" evidence="4">
    <location>
        <begin position="19"/>
        <end position="320"/>
    </location>
</feature>
<comment type="caution">
    <text evidence="5">The sequence shown here is derived from an EMBL/GenBank/DDBJ whole genome shotgun (WGS) entry which is preliminary data.</text>
</comment>
<keyword evidence="1" id="KW-0433">Leucine-rich repeat</keyword>
<feature type="signal peptide" evidence="4">
    <location>
        <begin position="1"/>
        <end position="18"/>
    </location>
</feature>
<keyword evidence="6" id="KW-1185">Reference proteome</keyword>
<organism evidence="5 6">
    <name type="scientific">Meganyctiphanes norvegica</name>
    <name type="common">Northern krill</name>
    <name type="synonym">Thysanopoda norvegica</name>
    <dbReference type="NCBI Taxonomy" id="48144"/>
    <lineage>
        <taxon>Eukaryota</taxon>
        <taxon>Metazoa</taxon>
        <taxon>Ecdysozoa</taxon>
        <taxon>Arthropoda</taxon>
        <taxon>Crustacea</taxon>
        <taxon>Multicrustacea</taxon>
        <taxon>Malacostraca</taxon>
        <taxon>Eumalacostraca</taxon>
        <taxon>Eucarida</taxon>
        <taxon>Euphausiacea</taxon>
        <taxon>Euphausiidae</taxon>
        <taxon>Meganyctiphanes</taxon>
    </lineage>
</organism>
<keyword evidence="2 4" id="KW-0732">Signal</keyword>
<proteinExistence type="predicted"/>
<dbReference type="PANTHER" id="PTHR24364:SF18">
    <property type="entry name" value="LP06937P"/>
    <property type="match status" value="1"/>
</dbReference>
<evidence type="ECO:0000256" key="4">
    <source>
        <dbReference type="SAM" id="SignalP"/>
    </source>
</evidence>
<dbReference type="InterPro" id="IPR052286">
    <property type="entry name" value="Wnt_signaling_inhibitor"/>
</dbReference>
<dbReference type="Proteomes" id="UP001497623">
    <property type="component" value="Unassembled WGS sequence"/>
</dbReference>
<dbReference type="InterPro" id="IPR003591">
    <property type="entry name" value="Leu-rich_rpt_typical-subtyp"/>
</dbReference>
<evidence type="ECO:0000313" key="6">
    <source>
        <dbReference type="Proteomes" id="UP001497623"/>
    </source>
</evidence>
<gene>
    <name evidence="5" type="ORF">MNOR_LOCUS18358</name>
</gene>
<sequence length="320" mass="34937">MLSSIVCLLLSIVGVALGACPNGISPCTCKEVTEGRVMDCTKVQDSAALTNVFQTDMDNADFDYFEIVPMDGTCSLEALPANVFGGKTFNWFWIGRSNIATVDAAAFDDFELKFGQFSEKSLQFIWSAPLWSRILKKIKTYGERIQDVSKALQDQKESPVILHYGQVSSITEGAFTQLPHLAHLELSGNPLTELQDNWLQADTDEPWVAYLDGCSISQVSSSAFSGSLPSGIFLNNNQLTALPQDTFGPLVEHMAAADAAGILAHVVDVTENPLVCDCSFKWFAQDQAMERFIRGAVCSNDEVAGTPVFELPSDFFDGCR</sequence>
<dbReference type="PANTHER" id="PTHR24364">
    <property type="entry name" value="LP06937P"/>
    <property type="match status" value="1"/>
</dbReference>
<dbReference type="SUPFAM" id="SSF52058">
    <property type="entry name" value="L domain-like"/>
    <property type="match status" value="1"/>
</dbReference>
<accession>A0AAV2R2A8</accession>
<dbReference type="SMART" id="SM00369">
    <property type="entry name" value="LRR_TYP"/>
    <property type="match status" value="2"/>
</dbReference>
<reference evidence="5 6" key="1">
    <citation type="submission" date="2024-05" db="EMBL/GenBank/DDBJ databases">
        <authorList>
            <person name="Wallberg A."/>
        </authorList>
    </citation>
    <scope>NUCLEOTIDE SEQUENCE [LARGE SCALE GENOMIC DNA]</scope>
</reference>
<dbReference type="EMBL" id="CAXKWB010013087">
    <property type="protein sequence ID" value="CAL4106560.1"/>
    <property type="molecule type" value="Genomic_DNA"/>
</dbReference>
<evidence type="ECO:0000256" key="3">
    <source>
        <dbReference type="ARBA" id="ARBA00022737"/>
    </source>
</evidence>
<dbReference type="InterPro" id="IPR032675">
    <property type="entry name" value="LRR_dom_sf"/>
</dbReference>
<dbReference type="AlphaFoldDB" id="A0AAV2R2A8"/>
<evidence type="ECO:0000256" key="1">
    <source>
        <dbReference type="ARBA" id="ARBA00022614"/>
    </source>
</evidence>
<keyword evidence="3" id="KW-0677">Repeat</keyword>
<name>A0AAV2R2A8_MEGNR</name>
<feature type="non-terminal residue" evidence="5">
    <location>
        <position position="320"/>
    </location>
</feature>
<dbReference type="GO" id="GO:0016020">
    <property type="term" value="C:membrane"/>
    <property type="evidence" value="ECO:0007669"/>
    <property type="project" value="TreeGrafter"/>
</dbReference>
<dbReference type="Gene3D" id="3.80.10.10">
    <property type="entry name" value="Ribonuclease Inhibitor"/>
    <property type="match status" value="1"/>
</dbReference>
<evidence type="ECO:0000313" key="5">
    <source>
        <dbReference type="EMBL" id="CAL4106560.1"/>
    </source>
</evidence>
<evidence type="ECO:0000256" key="2">
    <source>
        <dbReference type="ARBA" id="ARBA00022729"/>
    </source>
</evidence>